<accession>A0A9N9HX79</accession>
<feature type="domain" description="Tc1-like transposase DDE" evidence="1">
    <location>
        <begin position="236"/>
        <end position="334"/>
    </location>
</feature>
<feature type="non-terminal residue" evidence="2">
    <location>
        <position position="337"/>
    </location>
</feature>
<evidence type="ECO:0000259" key="1">
    <source>
        <dbReference type="Pfam" id="PF13358"/>
    </source>
</evidence>
<dbReference type="Gene3D" id="3.30.420.10">
    <property type="entry name" value="Ribonuclease H-like superfamily/Ribonuclease H"/>
    <property type="match status" value="1"/>
</dbReference>
<evidence type="ECO:0000313" key="3">
    <source>
        <dbReference type="Proteomes" id="UP000789508"/>
    </source>
</evidence>
<dbReference type="EMBL" id="CAJVPS010022627">
    <property type="protein sequence ID" value="CAG8711273.1"/>
    <property type="molecule type" value="Genomic_DNA"/>
</dbReference>
<dbReference type="AlphaFoldDB" id="A0A9N9HX79"/>
<evidence type="ECO:0000313" key="2">
    <source>
        <dbReference type="EMBL" id="CAG8711273.1"/>
    </source>
</evidence>
<dbReference type="InterPro" id="IPR036397">
    <property type="entry name" value="RNaseH_sf"/>
</dbReference>
<keyword evidence="3" id="KW-1185">Reference proteome</keyword>
<dbReference type="Proteomes" id="UP000789508">
    <property type="component" value="Unassembled WGS sequence"/>
</dbReference>
<dbReference type="PANTHER" id="PTHR46564">
    <property type="entry name" value="TRANSPOSASE"/>
    <property type="match status" value="1"/>
</dbReference>
<organism evidence="2 3">
    <name type="scientific">Ambispora leptoticha</name>
    <dbReference type="NCBI Taxonomy" id="144679"/>
    <lineage>
        <taxon>Eukaryota</taxon>
        <taxon>Fungi</taxon>
        <taxon>Fungi incertae sedis</taxon>
        <taxon>Mucoromycota</taxon>
        <taxon>Glomeromycotina</taxon>
        <taxon>Glomeromycetes</taxon>
        <taxon>Archaeosporales</taxon>
        <taxon>Ambisporaceae</taxon>
        <taxon>Ambispora</taxon>
    </lineage>
</organism>
<gene>
    <name evidence="2" type="ORF">ALEPTO_LOCUS11917</name>
</gene>
<protein>
    <submittedName>
        <fullName evidence="2">13364_t:CDS:1</fullName>
    </submittedName>
</protein>
<dbReference type="GO" id="GO:0003676">
    <property type="term" value="F:nucleic acid binding"/>
    <property type="evidence" value="ECO:0007669"/>
    <property type="project" value="InterPro"/>
</dbReference>
<name>A0A9N9HX79_9GLOM</name>
<comment type="caution">
    <text evidence="2">The sequence shown here is derived from an EMBL/GenBank/DDBJ whole genome shotgun (WGS) entry which is preliminary data.</text>
</comment>
<proteinExistence type="predicted"/>
<reference evidence="2" key="1">
    <citation type="submission" date="2021-06" db="EMBL/GenBank/DDBJ databases">
        <authorList>
            <person name="Kallberg Y."/>
            <person name="Tangrot J."/>
            <person name="Rosling A."/>
        </authorList>
    </citation>
    <scope>NUCLEOTIDE SEQUENCE</scope>
    <source>
        <strain evidence="2">FL130A</strain>
    </source>
</reference>
<dbReference type="PANTHER" id="PTHR46564:SF1">
    <property type="entry name" value="TRANSPOSASE"/>
    <property type="match status" value="1"/>
</dbReference>
<sequence length="337" mass="39722">MVEKTIKDQIAESIEKILESDLSPYEKKVALFNFVKSLEVGIMTPEKKKRINYLLQGHLYNELAKQCKLKLAWDKSGNYKLYQNFQQNEEFEEEEGIDWWEEELSKGTKKVDDDLTRRPIKFKHQDLVDFVEGLKKAGVSYKEIAKGLKRSVRMNKKVKTLKEMSDYVFSKTNKRFCVATISLVLKKIKYSYQTVPYRHPQQKQNLPEVIEFMERINKLPSKQILSTDESGFPLNLALRRGGIIQWNLVKDTVNTEVFANFLSRVKLSDEEKYYLLLDNIRFHHAKRIKELLVSKNIEPRYIVASNPYLNPVEEIFNVIKQYVRKQRPRTEEELSSA</sequence>
<dbReference type="InterPro" id="IPR038717">
    <property type="entry name" value="Tc1-like_DDE_dom"/>
</dbReference>
<dbReference type="Pfam" id="PF13358">
    <property type="entry name" value="DDE_3"/>
    <property type="match status" value="1"/>
</dbReference>
<dbReference type="OrthoDB" id="2421251at2759"/>